<reference evidence="2 3" key="1">
    <citation type="submission" date="2020-12" db="EMBL/GenBank/DDBJ databases">
        <title>Geomonas sp. Red421, isolated from paddy soil.</title>
        <authorList>
            <person name="Xu Z."/>
            <person name="Zhang Z."/>
            <person name="Masuda Y."/>
            <person name="Itoh H."/>
            <person name="Senoo K."/>
        </authorList>
    </citation>
    <scope>NUCLEOTIDE SEQUENCE [LARGE SCALE GENOMIC DNA]</scope>
    <source>
        <strain evidence="2 3">Red421</strain>
    </source>
</reference>
<gene>
    <name evidence="2" type="ORF">JFN91_12445</name>
</gene>
<dbReference type="EMBL" id="JAEMHL010000006">
    <property type="protein sequence ID" value="MBJ6751024.1"/>
    <property type="molecule type" value="Genomic_DNA"/>
</dbReference>
<name>A0ABS0YGG8_9BACT</name>
<dbReference type="Pfam" id="PF01797">
    <property type="entry name" value="Y1_Tnp"/>
    <property type="match status" value="1"/>
</dbReference>
<keyword evidence="3" id="KW-1185">Reference proteome</keyword>
<dbReference type="SMART" id="SM01321">
    <property type="entry name" value="Y1_Tnp"/>
    <property type="match status" value="1"/>
</dbReference>
<feature type="domain" description="Transposase IS200-like" evidence="1">
    <location>
        <begin position="9"/>
        <end position="142"/>
    </location>
</feature>
<evidence type="ECO:0000313" key="2">
    <source>
        <dbReference type="EMBL" id="MBJ6751024.1"/>
    </source>
</evidence>
<proteinExistence type="predicted"/>
<protein>
    <submittedName>
        <fullName evidence="2">Transposase</fullName>
    </submittedName>
</protein>
<dbReference type="InterPro" id="IPR002686">
    <property type="entry name" value="Transposase_17"/>
</dbReference>
<dbReference type="PANTHER" id="PTHR36966:SF1">
    <property type="entry name" value="REP-ASSOCIATED TYROSINE TRANSPOSASE"/>
    <property type="match status" value="1"/>
</dbReference>
<evidence type="ECO:0000259" key="1">
    <source>
        <dbReference type="SMART" id="SM01321"/>
    </source>
</evidence>
<comment type="caution">
    <text evidence="2">The sequence shown here is derived from an EMBL/GenBank/DDBJ whole genome shotgun (WGS) entry which is preliminary data.</text>
</comment>
<dbReference type="Gene3D" id="3.30.70.1290">
    <property type="entry name" value="Transposase IS200-like"/>
    <property type="match status" value="1"/>
</dbReference>
<accession>A0ABS0YGG8</accession>
<dbReference type="InterPro" id="IPR036515">
    <property type="entry name" value="Transposase_17_sf"/>
</dbReference>
<sequence length="176" mass="20638">MRSRYKASDVSCPYFVTSTIVEWIPLFTSTRYCSIVTDSLCFCRERKGLQLHAYVIMDNHVHLIVTAPNATVFMRDFKSFTGKKIIEFLEADKKNWLLGRLEFFKKEYKTESQHQVWQEGFHPQVIFSEEMYRQKLDYVHSNPVRRGIISSPEHWVYSSASNYFQGAGIIDVDQSS</sequence>
<evidence type="ECO:0000313" key="3">
    <source>
        <dbReference type="Proteomes" id="UP000614714"/>
    </source>
</evidence>
<dbReference type="RefSeq" id="WP_199389516.1">
    <property type="nucleotide sequence ID" value="NZ_JAEMHL010000006.1"/>
</dbReference>
<organism evidence="2 3">
    <name type="scientific">Geomonas anaerohicana</name>
    <dbReference type="NCBI Taxonomy" id="2798583"/>
    <lineage>
        <taxon>Bacteria</taxon>
        <taxon>Pseudomonadati</taxon>
        <taxon>Thermodesulfobacteriota</taxon>
        <taxon>Desulfuromonadia</taxon>
        <taxon>Geobacterales</taxon>
        <taxon>Geobacteraceae</taxon>
        <taxon>Geomonas</taxon>
    </lineage>
</organism>
<dbReference type="NCBIfam" id="NF047646">
    <property type="entry name" value="REP_Tyr_transpos"/>
    <property type="match status" value="1"/>
</dbReference>
<dbReference type="InterPro" id="IPR052715">
    <property type="entry name" value="RAYT_transposase"/>
</dbReference>
<dbReference type="PANTHER" id="PTHR36966">
    <property type="entry name" value="REP-ASSOCIATED TYROSINE TRANSPOSASE"/>
    <property type="match status" value="1"/>
</dbReference>
<dbReference type="Proteomes" id="UP000614714">
    <property type="component" value="Unassembled WGS sequence"/>
</dbReference>
<dbReference type="SUPFAM" id="SSF143422">
    <property type="entry name" value="Transposase IS200-like"/>
    <property type="match status" value="1"/>
</dbReference>